<evidence type="ECO:0000256" key="1">
    <source>
        <dbReference type="SAM" id="MobiDB-lite"/>
    </source>
</evidence>
<organism evidence="2 3">
    <name type="scientific">Tritrichomonas musculus</name>
    <dbReference type="NCBI Taxonomy" id="1915356"/>
    <lineage>
        <taxon>Eukaryota</taxon>
        <taxon>Metamonada</taxon>
        <taxon>Parabasalia</taxon>
        <taxon>Tritrichomonadida</taxon>
        <taxon>Tritrichomonadidae</taxon>
        <taxon>Tritrichomonas</taxon>
    </lineage>
</organism>
<reference evidence="2 3" key="1">
    <citation type="submission" date="2024-04" db="EMBL/GenBank/DDBJ databases">
        <title>Tritrichomonas musculus Genome.</title>
        <authorList>
            <person name="Alves-Ferreira E."/>
            <person name="Grigg M."/>
            <person name="Lorenzi H."/>
            <person name="Galac M."/>
        </authorList>
    </citation>
    <scope>NUCLEOTIDE SEQUENCE [LARGE SCALE GENOMIC DNA]</scope>
    <source>
        <strain evidence="2 3">EAF2021</strain>
    </source>
</reference>
<keyword evidence="3" id="KW-1185">Reference proteome</keyword>
<protein>
    <submittedName>
        <fullName evidence="2">Uncharacterized protein</fullName>
    </submittedName>
</protein>
<evidence type="ECO:0000313" key="2">
    <source>
        <dbReference type="EMBL" id="KAK8838019.1"/>
    </source>
</evidence>
<feature type="region of interest" description="Disordered" evidence="1">
    <location>
        <begin position="172"/>
        <end position="191"/>
    </location>
</feature>
<sequence length="241" mass="28715">MKNKYIDFKVVEAITGNVYQPRIEYVELVKENNSLKEELRLWVQMYYEIMKIFGKVIPINRQMTDNSIDKQNTLLVYCRDVIKSIDDPESLFQKYKNQLQNQLQSQLQEQLEKERIEKQKLKPKKKNDNPDLFLKNKPYVEQLQSSQLKNRLNDVDKILSKEIAKNKRYAPKSITNQPTNLKKRRFSPSPRKNKFQFLQDEGIISLTNNEKAQKNEPQTKFDIKNSKNENHIENHIENQNA</sequence>
<comment type="caution">
    <text evidence="2">The sequence shown here is derived from an EMBL/GenBank/DDBJ whole genome shotgun (WGS) entry which is preliminary data.</text>
</comment>
<evidence type="ECO:0000313" key="3">
    <source>
        <dbReference type="Proteomes" id="UP001470230"/>
    </source>
</evidence>
<feature type="non-terminal residue" evidence="2">
    <location>
        <position position="241"/>
    </location>
</feature>
<feature type="compositionally biased region" description="Basic residues" evidence="1">
    <location>
        <begin position="181"/>
        <end position="191"/>
    </location>
</feature>
<dbReference type="Proteomes" id="UP001470230">
    <property type="component" value="Unassembled WGS sequence"/>
</dbReference>
<dbReference type="EMBL" id="JAPFFF010000057">
    <property type="protein sequence ID" value="KAK8838019.1"/>
    <property type="molecule type" value="Genomic_DNA"/>
</dbReference>
<gene>
    <name evidence="2" type="ORF">M9Y10_035966</name>
</gene>
<proteinExistence type="predicted"/>
<name>A0ABR2GVQ2_9EUKA</name>
<accession>A0ABR2GVQ2</accession>